<protein>
    <submittedName>
        <fullName evidence="5">AraC family transcriptional regulator</fullName>
    </submittedName>
</protein>
<dbReference type="InterPro" id="IPR018062">
    <property type="entry name" value="HTH_AraC-typ_CS"/>
</dbReference>
<dbReference type="Gene3D" id="1.10.10.60">
    <property type="entry name" value="Homeodomain-like"/>
    <property type="match status" value="1"/>
</dbReference>
<accession>A0A367WTD7</accession>
<dbReference type="Proteomes" id="UP000252255">
    <property type="component" value="Unassembled WGS sequence"/>
</dbReference>
<reference evidence="5 6" key="1">
    <citation type="submission" date="2014-07" db="EMBL/GenBank/DDBJ databases">
        <title>Draft genome sequence of Thalassospira profundimaris PR54-5.</title>
        <authorList>
            <person name="Lai Q."/>
            <person name="Shao Z."/>
        </authorList>
    </citation>
    <scope>NUCLEOTIDE SEQUENCE [LARGE SCALE GENOMIC DNA]</scope>
    <source>
        <strain evidence="5 6">PR54-5</strain>
    </source>
</reference>
<keyword evidence="3" id="KW-0804">Transcription</keyword>
<dbReference type="PROSITE" id="PS01124">
    <property type="entry name" value="HTH_ARAC_FAMILY_2"/>
    <property type="match status" value="1"/>
</dbReference>
<dbReference type="InterPro" id="IPR009057">
    <property type="entry name" value="Homeodomain-like_sf"/>
</dbReference>
<dbReference type="PANTHER" id="PTHR46796:SF6">
    <property type="entry name" value="ARAC SUBFAMILY"/>
    <property type="match status" value="1"/>
</dbReference>
<dbReference type="GO" id="GO:0043565">
    <property type="term" value="F:sequence-specific DNA binding"/>
    <property type="evidence" value="ECO:0007669"/>
    <property type="project" value="InterPro"/>
</dbReference>
<dbReference type="PROSITE" id="PS00041">
    <property type="entry name" value="HTH_ARAC_FAMILY_1"/>
    <property type="match status" value="1"/>
</dbReference>
<dbReference type="AlphaFoldDB" id="A0A367WTD7"/>
<keyword evidence="2" id="KW-0238">DNA-binding</keyword>
<evidence type="ECO:0000256" key="3">
    <source>
        <dbReference type="ARBA" id="ARBA00023163"/>
    </source>
</evidence>
<evidence type="ECO:0000259" key="4">
    <source>
        <dbReference type="PROSITE" id="PS01124"/>
    </source>
</evidence>
<dbReference type="PANTHER" id="PTHR46796">
    <property type="entry name" value="HTH-TYPE TRANSCRIPTIONAL ACTIVATOR RHAS-RELATED"/>
    <property type="match status" value="1"/>
</dbReference>
<dbReference type="InterPro" id="IPR020449">
    <property type="entry name" value="Tscrpt_reg_AraC-type_HTH"/>
</dbReference>
<name>A0A367WTD7_9PROT</name>
<dbReference type="Pfam" id="PF12833">
    <property type="entry name" value="HTH_18"/>
    <property type="match status" value="1"/>
</dbReference>
<dbReference type="GO" id="GO:0003700">
    <property type="term" value="F:DNA-binding transcription factor activity"/>
    <property type="evidence" value="ECO:0007669"/>
    <property type="project" value="InterPro"/>
</dbReference>
<evidence type="ECO:0000313" key="5">
    <source>
        <dbReference type="EMBL" id="RCK44657.1"/>
    </source>
</evidence>
<dbReference type="SMART" id="SM00342">
    <property type="entry name" value="HTH_ARAC"/>
    <property type="match status" value="1"/>
</dbReference>
<comment type="caution">
    <text evidence="5">The sequence shown here is derived from an EMBL/GenBank/DDBJ whole genome shotgun (WGS) entry which is preliminary data.</text>
</comment>
<keyword evidence="1" id="KW-0805">Transcription regulation</keyword>
<evidence type="ECO:0000313" key="6">
    <source>
        <dbReference type="Proteomes" id="UP000252255"/>
    </source>
</evidence>
<dbReference type="SUPFAM" id="SSF46689">
    <property type="entry name" value="Homeodomain-like"/>
    <property type="match status" value="1"/>
</dbReference>
<organism evidence="5 6">
    <name type="scientific">Thalassospira profundimaris</name>
    <dbReference type="NCBI Taxonomy" id="502049"/>
    <lineage>
        <taxon>Bacteria</taxon>
        <taxon>Pseudomonadati</taxon>
        <taxon>Pseudomonadota</taxon>
        <taxon>Alphaproteobacteria</taxon>
        <taxon>Rhodospirillales</taxon>
        <taxon>Thalassospiraceae</taxon>
        <taxon>Thalassospira</taxon>
    </lineage>
</organism>
<evidence type="ECO:0000256" key="2">
    <source>
        <dbReference type="ARBA" id="ARBA00023125"/>
    </source>
</evidence>
<dbReference type="EMBL" id="JPWI01000009">
    <property type="protein sequence ID" value="RCK44657.1"/>
    <property type="molecule type" value="Genomic_DNA"/>
</dbReference>
<sequence>MSETAQVPISHFDTASIEPDHRFDAWQENIGVFFDLAMPDGGKQSTNVHAKIDVCNLGDAVFGVTRSQAQRFTRNTRRVIQDDMDHILVQLFLKGSGVTKDNEHIVAGDMLIIDLDQPHDMTNSDFENLTLVLPRDKRPEISDRLSALHGRRLSSENPLISFIGSGLLNLWQSIPGMTISQADSAMQGTLDLMQGCLLRKGLFPDEYDLPTSVALTRIIYRYIENNLSENITPALLAQTFRMSRSQIYRIFAPHGGVATYLWDRRLQRSLHLLSQPRFSHKNIGTIAFECGFNSESHFSRAFRAKFNAAPSQVRAEALDAYIRNRDTSPSSPSYAAGLPHWVRQL</sequence>
<dbReference type="InterPro" id="IPR018060">
    <property type="entry name" value="HTH_AraC"/>
</dbReference>
<proteinExistence type="predicted"/>
<dbReference type="PRINTS" id="PR00032">
    <property type="entry name" value="HTHARAC"/>
</dbReference>
<feature type="domain" description="HTH araC/xylS-type" evidence="4">
    <location>
        <begin position="217"/>
        <end position="316"/>
    </location>
</feature>
<evidence type="ECO:0000256" key="1">
    <source>
        <dbReference type="ARBA" id="ARBA00023015"/>
    </source>
</evidence>
<gene>
    <name evidence="5" type="ORF">TH30_14925</name>
</gene>
<dbReference type="InterPro" id="IPR050204">
    <property type="entry name" value="AraC_XylS_family_regulators"/>
</dbReference>